<comment type="caution">
    <text evidence="1">The sequence shown here is derived from an EMBL/GenBank/DDBJ whole genome shotgun (WGS) entry which is preliminary data.</text>
</comment>
<sequence length="341" mass="38634">MYAVRKCLPKPLLDIFLADPLSPAAVAKTKKTADALVTYGALVIKDSRINEEDNENFLDLLENYFAQSEEIIKKDVHKKWAYQVGVMPELTLKLKCIFEESCMDIIEKLDPNKRPLDVSECPSDSKIRFFWKMSTPPPYEMEFPLSSILNIILDAFANVWQTMLETWGNTLKTNVAELATLGFGLPHLVFTNMAKYGPHLLGPTSNNLAKHGKENTCRTIHGHACYPGLHIWACNTGKRMSVKIPPGKFMLVQAGKQFEYLTGRYIRPGCHKVVINDQTVDYPDCPLIHISSTFFWHLSSDFTLEPIHKLAIRVPEDEKGKTQYPPIKVGAQKVKVSNIQR</sequence>
<evidence type="ECO:0000313" key="2">
    <source>
        <dbReference type="Proteomes" id="UP001163835"/>
    </source>
</evidence>
<dbReference type="EMBL" id="MU794957">
    <property type="protein sequence ID" value="KAJ3814985.1"/>
    <property type="molecule type" value="Genomic_DNA"/>
</dbReference>
<protein>
    <submittedName>
        <fullName evidence="1">Uncharacterized protein</fullName>
    </submittedName>
</protein>
<evidence type="ECO:0000313" key="1">
    <source>
        <dbReference type="EMBL" id="KAJ3814985.1"/>
    </source>
</evidence>
<proteinExistence type="predicted"/>
<name>A0ACC1UDE8_9AGAR</name>
<keyword evidence="2" id="KW-1185">Reference proteome</keyword>
<organism evidence="1 2">
    <name type="scientific">Lentinula aff. lateritia</name>
    <dbReference type="NCBI Taxonomy" id="2804960"/>
    <lineage>
        <taxon>Eukaryota</taxon>
        <taxon>Fungi</taxon>
        <taxon>Dikarya</taxon>
        <taxon>Basidiomycota</taxon>
        <taxon>Agaricomycotina</taxon>
        <taxon>Agaricomycetes</taxon>
        <taxon>Agaricomycetidae</taxon>
        <taxon>Agaricales</taxon>
        <taxon>Marasmiineae</taxon>
        <taxon>Omphalotaceae</taxon>
        <taxon>Lentinula</taxon>
    </lineage>
</organism>
<gene>
    <name evidence="1" type="ORF">F5876DRAFT_86105</name>
</gene>
<dbReference type="Proteomes" id="UP001163835">
    <property type="component" value="Unassembled WGS sequence"/>
</dbReference>
<reference evidence="1" key="1">
    <citation type="submission" date="2022-09" db="EMBL/GenBank/DDBJ databases">
        <title>A Global Phylogenomic Analysis of the Shiitake Genus Lentinula.</title>
        <authorList>
            <consortium name="DOE Joint Genome Institute"/>
            <person name="Sierra-Patev S."/>
            <person name="Min B."/>
            <person name="Naranjo-Ortiz M."/>
            <person name="Looney B."/>
            <person name="Konkel Z."/>
            <person name="Slot J.C."/>
            <person name="Sakamoto Y."/>
            <person name="Steenwyk J.L."/>
            <person name="Rokas A."/>
            <person name="Carro J."/>
            <person name="Camarero S."/>
            <person name="Ferreira P."/>
            <person name="Molpeceres G."/>
            <person name="Ruiz-Duenas F.J."/>
            <person name="Serrano A."/>
            <person name="Henrissat B."/>
            <person name="Drula E."/>
            <person name="Hughes K.W."/>
            <person name="Mata J.L."/>
            <person name="Ishikawa N.K."/>
            <person name="Vargas-Isla R."/>
            <person name="Ushijima S."/>
            <person name="Smith C.A."/>
            <person name="Ahrendt S."/>
            <person name="Andreopoulos W."/>
            <person name="He G."/>
            <person name="Labutti K."/>
            <person name="Lipzen A."/>
            <person name="Ng V."/>
            <person name="Riley R."/>
            <person name="Sandor L."/>
            <person name="Barry K."/>
            <person name="Martinez A.T."/>
            <person name="Xiao Y."/>
            <person name="Gibbons J.G."/>
            <person name="Terashima K."/>
            <person name="Grigoriev I.V."/>
            <person name="Hibbett D.S."/>
        </authorList>
    </citation>
    <scope>NUCLEOTIDE SEQUENCE</scope>
    <source>
        <strain evidence="1">TMI1499</strain>
    </source>
</reference>
<accession>A0ACC1UDE8</accession>